<evidence type="ECO:0000256" key="4">
    <source>
        <dbReference type="ARBA" id="ARBA00023242"/>
    </source>
</evidence>
<keyword evidence="8" id="KW-1185">Reference proteome</keyword>
<dbReference type="Pfam" id="PF02365">
    <property type="entry name" value="NAM"/>
    <property type="match status" value="1"/>
</dbReference>
<dbReference type="InterPro" id="IPR036093">
    <property type="entry name" value="NAC_dom_sf"/>
</dbReference>
<evidence type="ECO:0000256" key="5">
    <source>
        <dbReference type="SAM" id="MobiDB-lite"/>
    </source>
</evidence>
<reference evidence="7" key="2">
    <citation type="submission" date="2023-05" db="EMBL/GenBank/DDBJ databases">
        <authorList>
            <person name="Schelkunov M.I."/>
        </authorList>
    </citation>
    <scope>NUCLEOTIDE SEQUENCE</scope>
    <source>
        <strain evidence="7">Hsosn_3</strain>
        <tissue evidence="7">Leaf</tissue>
    </source>
</reference>
<evidence type="ECO:0000313" key="8">
    <source>
        <dbReference type="Proteomes" id="UP001237642"/>
    </source>
</evidence>
<feature type="domain" description="NAC" evidence="6">
    <location>
        <begin position="8"/>
        <end position="157"/>
    </location>
</feature>
<gene>
    <name evidence="7" type="ORF">POM88_029656</name>
</gene>
<protein>
    <submittedName>
        <fullName evidence="7">NAC domain-containing protein</fullName>
    </submittedName>
</protein>
<organism evidence="7 8">
    <name type="scientific">Heracleum sosnowskyi</name>
    <dbReference type="NCBI Taxonomy" id="360622"/>
    <lineage>
        <taxon>Eukaryota</taxon>
        <taxon>Viridiplantae</taxon>
        <taxon>Streptophyta</taxon>
        <taxon>Embryophyta</taxon>
        <taxon>Tracheophyta</taxon>
        <taxon>Spermatophyta</taxon>
        <taxon>Magnoliopsida</taxon>
        <taxon>eudicotyledons</taxon>
        <taxon>Gunneridae</taxon>
        <taxon>Pentapetalae</taxon>
        <taxon>asterids</taxon>
        <taxon>campanulids</taxon>
        <taxon>Apiales</taxon>
        <taxon>Apiaceae</taxon>
        <taxon>Apioideae</taxon>
        <taxon>apioid superclade</taxon>
        <taxon>Tordylieae</taxon>
        <taxon>Tordyliinae</taxon>
        <taxon>Heracleum</taxon>
    </lineage>
</organism>
<name>A0AAD8HV50_9APIA</name>
<feature type="region of interest" description="Disordered" evidence="5">
    <location>
        <begin position="236"/>
        <end position="277"/>
    </location>
</feature>
<dbReference type="AlphaFoldDB" id="A0AAD8HV50"/>
<keyword evidence="1" id="KW-0805">Transcription regulation</keyword>
<evidence type="ECO:0000259" key="6">
    <source>
        <dbReference type="PROSITE" id="PS51005"/>
    </source>
</evidence>
<reference evidence="7" key="1">
    <citation type="submission" date="2023-02" db="EMBL/GenBank/DDBJ databases">
        <title>Genome of toxic invasive species Heracleum sosnowskyi carries increased number of genes despite the absence of recent whole-genome duplications.</title>
        <authorList>
            <person name="Schelkunov M."/>
            <person name="Shtratnikova V."/>
            <person name="Makarenko M."/>
            <person name="Klepikova A."/>
            <person name="Omelchenko D."/>
            <person name="Novikova G."/>
            <person name="Obukhova E."/>
            <person name="Bogdanov V."/>
            <person name="Penin A."/>
            <person name="Logacheva M."/>
        </authorList>
    </citation>
    <scope>NUCLEOTIDE SEQUENCE</scope>
    <source>
        <strain evidence="7">Hsosn_3</strain>
        <tissue evidence="7">Leaf</tissue>
    </source>
</reference>
<evidence type="ECO:0000256" key="2">
    <source>
        <dbReference type="ARBA" id="ARBA00023125"/>
    </source>
</evidence>
<dbReference type="PANTHER" id="PTHR31744:SF236">
    <property type="entry name" value="NAC DOMAIN-CONTAINING PROTEIN 105"/>
    <property type="match status" value="1"/>
</dbReference>
<proteinExistence type="predicted"/>
<feature type="compositionally biased region" description="Polar residues" evidence="5">
    <location>
        <begin position="243"/>
        <end position="253"/>
    </location>
</feature>
<accession>A0AAD8HV50</accession>
<evidence type="ECO:0000256" key="3">
    <source>
        <dbReference type="ARBA" id="ARBA00023163"/>
    </source>
</evidence>
<dbReference type="EMBL" id="JAUIZM010000007">
    <property type="protein sequence ID" value="KAK1373463.1"/>
    <property type="molecule type" value="Genomic_DNA"/>
</dbReference>
<dbReference type="PANTHER" id="PTHR31744">
    <property type="entry name" value="PROTEIN CUP-SHAPED COTYLEDON 2-RELATED"/>
    <property type="match status" value="1"/>
</dbReference>
<keyword evidence="3" id="KW-0804">Transcription</keyword>
<dbReference type="Gene3D" id="2.170.150.80">
    <property type="entry name" value="NAC domain"/>
    <property type="match status" value="1"/>
</dbReference>
<keyword evidence="2" id="KW-0238">DNA-binding</keyword>
<dbReference type="Proteomes" id="UP001237642">
    <property type="component" value="Unassembled WGS sequence"/>
</dbReference>
<dbReference type="InterPro" id="IPR003441">
    <property type="entry name" value="NAC-dom"/>
</dbReference>
<dbReference type="GO" id="GO:0003677">
    <property type="term" value="F:DNA binding"/>
    <property type="evidence" value="ECO:0007669"/>
    <property type="project" value="UniProtKB-KW"/>
</dbReference>
<comment type="caution">
    <text evidence="7">The sequence shown here is derived from an EMBL/GenBank/DDBJ whole genome shotgun (WGS) entry which is preliminary data.</text>
</comment>
<dbReference type="GO" id="GO:0006355">
    <property type="term" value="P:regulation of DNA-templated transcription"/>
    <property type="evidence" value="ECO:0007669"/>
    <property type="project" value="InterPro"/>
</dbReference>
<evidence type="ECO:0000256" key="1">
    <source>
        <dbReference type="ARBA" id="ARBA00023015"/>
    </source>
</evidence>
<dbReference type="SUPFAM" id="SSF101941">
    <property type="entry name" value="NAC domain"/>
    <property type="match status" value="1"/>
</dbReference>
<dbReference type="PROSITE" id="PS51005">
    <property type="entry name" value="NAC"/>
    <property type="match status" value="1"/>
</dbReference>
<dbReference type="FunFam" id="2.170.150.80:FF:000003">
    <property type="entry name" value="NAC domain-containing protein"/>
    <property type="match status" value="1"/>
</dbReference>
<sequence length="370" mass="42921">MDTMECSVPPGFRFHPTDEELVGYYLRKKVASQKIDLDVIRDIDLYRIEPWDLIERCRIGYEEQKEWYFFSHKDKKYPTGTRTNRATMAGFWKATGRDKAVYDKTKLIGMRKTLVFYKGRAPNGQKTDWIMHEYRLESDENGPPQEEGWVVCRAFKKRPTSQTKNIDRWESNYFYDEHSGITVNSPSLDYIARHPTSSTFLNRRTSFMCKQELEAENLLFMQNDQLVELPQLESPSLPLMKRPTSSVSLVSESTNEEEDHQRKSNTSDHQSTANINNNNITADWRTLDKFVASQLSQEEEISVRYEGAGDGSRLISSFGGLRESCSNINTPDQTELMLLLQNNRHEAEGNKLLDEFLNSDSCDIGFYTFD</sequence>
<keyword evidence="4" id="KW-0539">Nucleus</keyword>
<evidence type="ECO:0000313" key="7">
    <source>
        <dbReference type="EMBL" id="KAK1373463.1"/>
    </source>
</evidence>